<proteinExistence type="predicted"/>
<accession>A0AAV3QMI3</accession>
<evidence type="ECO:0000313" key="2">
    <source>
        <dbReference type="Proteomes" id="UP001454036"/>
    </source>
</evidence>
<keyword evidence="2" id="KW-1185">Reference proteome</keyword>
<sequence>MSLTRMKSDEEEVSDGTNTLVAFTAQLHEEATVPPTVSTTQPDNISDDEEELTEEELIANYQMLFHKWSKLTQNCGRREEEIE</sequence>
<protein>
    <submittedName>
        <fullName evidence="1">Uncharacterized protein</fullName>
    </submittedName>
</protein>
<name>A0AAV3QMI3_LITER</name>
<organism evidence="1 2">
    <name type="scientific">Lithospermum erythrorhizon</name>
    <name type="common">Purple gromwell</name>
    <name type="synonym">Lithospermum officinale var. erythrorhizon</name>
    <dbReference type="NCBI Taxonomy" id="34254"/>
    <lineage>
        <taxon>Eukaryota</taxon>
        <taxon>Viridiplantae</taxon>
        <taxon>Streptophyta</taxon>
        <taxon>Embryophyta</taxon>
        <taxon>Tracheophyta</taxon>
        <taxon>Spermatophyta</taxon>
        <taxon>Magnoliopsida</taxon>
        <taxon>eudicotyledons</taxon>
        <taxon>Gunneridae</taxon>
        <taxon>Pentapetalae</taxon>
        <taxon>asterids</taxon>
        <taxon>lamiids</taxon>
        <taxon>Boraginales</taxon>
        <taxon>Boraginaceae</taxon>
        <taxon>Boraginoideae</taxon>
        <taxon>Lithospermeae</taxon>
        <taxon>Lithospermum</taxon>
    </lineage>
</organism>
<reference evidence="1 2" key="1">
    <citation type="submission" date="2024-01" db="EMBL/GenBank/DDBJ databases">
        <title>The complete chloroplast genome sequence of Lithospermum erythrorhizon: insights into the phylogenetic relationship among Boraginaceae species and the maternal lineages of purple gromwells.</title>
        <authorList>
            <person name="Okada T."/>
            <person name="Watanabe K."/>
        </authorList>
    </citation>
    <scope>NUCLEOTIDE SEQUENCE [LARGE SCALE GENOMIC DNA]</scope>
</reference>
<evidence type="ECO:0000313" key="1">
    <source>
        <dbReference type="EMBL" id="GAA0165289.1"/>
    </source>
</evidence>
<dbReference type="EMBL" id="BAABME010005327">
    <property type="protein sequence ID" value="GAA0165289.1"/>
    <property type="molecule type" value="Genomic_DNA"/>
</dbReference>
<comment type="caution">
    <text evidence="1">The sequence shown here is derived from an EMBL/GenBank/DDBJ whole genome shotgun (WGS) entry which is preliminary data.</text>
</comment>
<dbReference type="AlphaFoldDB" id="A0AAV3QMI3"/>
<dbReference type="Proteomes" id="UP001454036">
    <property type="component" value="Unassembled WGS sequence"/>
</dbReference>
<gene>
    <name evidence="1" type="ORF">LIER_20732</name>
</gene>